<comment type="caution">
    <text evidence="2">The sequence shown here is derived from an EMBL/GenBank/DDBJ whole genome shotgun (WGS) entry which is preliminary data.</text>
</comment>
<keyword evidence="1" id="KW-0732">Signal</keyword>
<dbReference type="AlphaFoldDB" id="A0A6N7IY67"/>
<evidence type="ECO:0008006" key="4">
    <source>
        <dbReference type="Google" id="ProtNLM"/>
    </source>
</evidence>
<accession>A0A6N7IY67</accession>
<keyword evidence="3" id="KW-1185">Reference proteome</keyword>
<sequence>MRKTIFTRFICSLLTAAMIFTAASGVTLSANVTAQAAKKKSSSKKKSVKPGRVNVTYAKSLKAGQITVKWKKVRNAGKYYVQYAYNNKFQKAKGRTVSSKKLALTFSAKSNSTVYLRVKAVNGKNSGKYSSTKKVKVKKSAKKTVRKSGPLTPKLGKDGLYHCKALKYGYRLYTGISDKMYSGCGTALYIKTNRKNSNFQISFYDKKGNDVSGWAECSSYSDVKNGAYWTSNVEKVPGGYLTVHQFQNLKTKKYPVGNITVKISEINNNYPTGKMTLGTIKLEDTEAAHKAWVKDILKKSGANQKKDPGDKMDAVCNYLCQHTRYNSCFKNKDYDGEISYIITLKESTTPGFVKMVYDSFTSPNELVYIGKQIGYPLRSMYGDYKYGTVGWRMYHYYAIHKSDKRMFEFCPYTDTGLISDKVLTKKQAEKLIPQLNVKKLKPVTIK</sequence>
<feature type="signal peptide" evidence="1">
    <location>
        <begin position="1"/>
        <end position="22"/>
    </location>
</feature>
<evidence type="ECO:0000313" key="2">
    <source>
        <dbReference type="EMBL" id="MQN01199.1"/>
    </source>
</evidence>
<evidence type="ECO:0000313" key="3">
    <source>
        <dbReference type="Proteomes" id="UP000460257"/>
    </source>
</evidence>
<name>A0A6N7IY67_9FIRM</name>
<dbReference type="Proteomes" id="UP000460257">
    <property type="component" value="Unassembled WGS sequence"/>
</dbReference>
<feature type="chain" id="PRO_5038984940" description="Fibronectin type III domain-containing protein" evidence="1">
    <location>
        <begin position="23"/>
        <end position="446"/>
    </location>
</feature>
<proteinExistence type="predicted"/>
<gene>
    <name evidence="2" type="ORF">FRC54_04525</name>
</gene>
<organism evidence="2 3">
    <name type="scientific">Candidatus Weimeria bifida</name>
    <dbReference type="NCBI Taxonomy" id="2599074"/>
    <lineage>
        <taxon>Bacteria</taxon>
        <taxon>Bacillati</taxon>
        <taxon>Bacillota</taxon>
        <taxon>Clostridia</taxon>
        <taxon>Lachnospirales</taxon>
        <taxon>Lachnospiraceae</taxon>
        <taxon>Candidatus Weimeria</taxon>
    </lineage>
</organism>
<protein>
    <recommendedName>
        <fullName evidence="4">Fibronectin type III domain-containing protein</fullName>
    </recommendedName>
</protein>
<dbReference type="InterPro" id="IPR013783">
    <property type="entry name" value="Ig-like_fold"/>
</dbReference>
<reference evidence="2" key="1">
    <citation type="journal article" date="2020" name="Appl. Environ. Microbiol.">
        <title>Medium-Chain Fatty Acid Synthesis by 'Candidatus Weimeria bifida' gen. nov., sp. nov., and 'Candidatus Pseudoramibacter fermentans' sp. nov.</title>
        <authorList>
            <person name="Scarborough M.J."/>
            <person name="Myers K.S."/>
            <person name="Donohue T.J."/>
            <person name="Noguera D.R."/>
        </authorList>
    </citation>
    <scope>NUCLEOTIDE SEQUENCE</scope>
    <source>
        <strain evidence="2">LCO1.1</strain>
    </source>
</reference>
<evidence type="ECO:0000256" key="1">
    <source>
        <dbReference type="SAM" id="SignalP"/>
    </source>
</evidence>
<dbReference type="EMBL" id="VOGC01000004">
    <property type="protein sequence ID" value="MQN01199.1"/>
    <property type="molecule type" value="Genomic_DNA"/>
</dbReference>
<dbReference type="Gene3D" id="2.60.40.10">
    <property type="entry name" value="Immunoglobulins"/>
    <property type="match status" value="1"/>
</dbReference>